<reference evidence="2" key="1">
    <citation type="submission" date="2021-01" db="EMBL/GenBank/DDBJ databases">
        <authorList>
            <consortium name="Genoscope - CEA"/>
            <person name="William W."/>
        </authorList>
    </citation>
    <scope>NUCLEOTIDE SEQUENCE</scope>
</reference>
<comment type="caution">
    <text evidence="2">The sequence shown here is derived from an EMBL/GenBank/DDBJ whole genome shotgun (WGS) entry which is preliminary data.</text>
</comment>
<protein>
    <submittedName>
        <fullName evidence="2">Uncharacterized protein</fullName>
    </submittedName>
</protein>
<evidence type="ECO:0000313" key="2">
    <source>
        <dbReference type="EMBL" id="CAD8089767.1"/>
    </source>
</evidence>
<proteinExistence type="predicted"/>
<evidence type="ECO:0000256" key="1">
    <source>
        <dbReference type="SAM" id="SignalP"/>
    </source>
</evidence>
<name>A0A8S1N9V0_PARPR</name>
<keyword evidence="3" id="KW-1185">Reference proteome</keyword>
<keyword evidence="1" id="KW-0732">Signal</keyword>
<dbReference type="PANTHER" id="PTHR11440">
    <property type="entry name" value="LECITHIN-CHOLESTEROL ACYLTRANSFERASE-RELATED"/>
    <property type="match status" value="1"/>
</dbReference>
<gene>
    <name evidence="2" type="ORF">PPRIM_AZ9-3.1.T0840105</name>
</gene>
<accession>A0A8S1N9V0</accession>
<organism evidence="2 3">
    <name type="scientific">Paramecium primaurelia</name>
    <dbReference type="NCBI Taxonomy" id="5886"/>
    <lineage>
        <taxon>Eukaryota</taxon>
        <taxon>Sar</taxon>
        <taxon>Alveolata</taxon>
        <taxon>Ciliophora</taxon>
        <taxon>Intramacronucleata</taxon>
        <taxon>Oligohymenophorea</taxon>
        <taxon>Peniculida</taxon>
        <taxon>Parameciidae</taxon>
        <taxon>Paramecium</taxon>
    </lineage>
</organism>
<dbReference type="InterPro" id="IPR003386">
    <property type="entry name" value="LACT/PDAT_acylTrfase"/>
</dbReference>
<dbReference type="GO" id="GO:0006629">
    <property type="term" value="P:lipid metabolic process"/>
    <property type="evidence" value="ECO:0007669"/>
    <property type="project" value="InterPro"/>
</dbReference>
<dbReference type="GO" id="GO:0008374">
    <property type="term" value="F:O-acyltransferase activity"/>
    <property type="evidence" value="ECO:0007669"/>
    <property type="project" value="InterPro"/>
</dbReference>
<dbReference type="Proteomes" id="UP000688137">
    <property type="component" value="Unassembled WGS sequence"/>
</dbReference>
<dbReference type="EMBL" id="CAJJDM010000087">
    <property type="protein sequence ID" value="CAD8089767.1"/>
    <property type="molecule type" value="Genomic_DNA"/>
</dbReference>
<feature type="signal peptide" evidence="1">
    <location>
        <begin position="1"/>
        <end position="15"/>
    </location>
</feature>
<dbReference type="OMA" id="TANICTN"/>
<sequence>MIKQLLAIVAIGTISILPYLDNTDYNPWFEGDTLIISTDGSMKRISRFDPNWKPQSAYEEYHEQIYQEQEKQRKEKMSDFLNTTANICTNGKDHTKMTLENYMNEFINGPCQPAVLVPGLIGTALQVKIDCETLQSKRPDIFENCGWQTCSSSKFWLKKPSEEYRMWIGTLTGPFSIAMTNKKDKCFGDFIELYYDKSKKDPRERYTAAPGIEITWAGNTPKSMDNECGTTAIQEIATDSVIKAAMCDPKGYHVFSDTLKNMGYIPGLTMQAAPYDFRKSIAASESQQYIKKSVETFYRLTGKKTYIFGHSLGSLHSTQAVYSMTQAEKDKVAGIVTIAGPLLGATKTFKPQVGGDDSFMFKVLILDAGINWYAQKKMARTSASIVDLYPKDTFTRFRGEPWMQEILDRMDWDKEFISTGKRPTRPNPLSWFPEPDQVCGADFADRSNHCQLLMHDMSEHFLKVVDKLYYSTEESTKEAITDNINANDAKQILDYVEETTRVKANNVEHPGVPMVVVYAAHEMTPFQFEYTKQPKPIVDSTDDFYFPDHITKAIGDSTVLASSSMTPGIKWIYEHNHGLTNIPTKLVEYCSQYNGDTVSSIYDSKDAQGQKLFTNSGYLGLTCSCKYGKTGIDHCGHACMIQDTLFIEFAADVLTTHWKSTISQTPATEAELKNIHEGCTNLH</sequence>
<feature type="chain" id="PRO_5035817889" evidence="1">
    <location>
        <begin position="16"/>
        <end position="683"/>
    </location>
</feature>
<dbReference type="AlphaFoldDB" id="A0A8S1N9V0"/>
<dbReference type="Pfam" id="PF02450">
    <property type="entry name" value="LCAT"/>
    <property type="match status" value="1"/>
</dbReference>
<evidence type="ECO:0000313" key="3">
    <source>
        <dbReference type="Proteomes" id="UP000688137"/>
    </source>
</evidence>